<evidence type="ECO:0000313" key="2">
    <source>
        <dbReference type="EMBL" id="ATD09815.1"/>
    </source>
</evidence>
<gene>
    <name evidence="1" type="ORF">PPIS_a4577</name>
    <name evidence="2" type="ORF">PPIS_b0705</name>
</gene>
<keyword evidence="3" id="KW-1185">Reference proteome</keyword>
<sequence>MVKNHYSYAKRTYDRANKLYEKSNSIFLETLQKNGCHTLSTFASLNLEEMFPLEVLESPGSDKAWHYIARALQLKLAIFQFNESPDSIFKFAYDNEVIELSGQLSPQYANIFNWQKALFCAIITRNQTAIDYLITVDNSVFKSAKYSEQLLPFDFAYVDLLKAIFTPSADLNQAIEKALIASDPNDCSEDDVYLYSSRLEWPIVSVILGIFTDDSGTEYNQAVESASALHNEYYNTDDRRYSLDGAISIPLTAMASLAKDIKGYDLTTENGYIPDWLVNPNPPK</sequence>
<name>A0ABN5CHW1_PSEO7</name>
<protein>
    <submittedName>
        <fullName evidence="1">Uncharacterized protein</fullName>
    </submittedName>
</protein>
<dbReference type="Pfam" id="PF15575">
    <property type="entry name" value="Imm49"/>
    <property type="match status" value="1"/>
</dbReference>
<dbReference type="InterPro" id="IPR029074">
    <property type="entry name" value="Imm49"/>
</dbReference>
<evidence type="ECO:0000313" key="1">
    <source>
        <dbReference type="EMBL" id="ATD09182.1"/>
    </source>
</evidence>
<dbReference type="Proteomes" id="UP000016521">
    <property type="component" value="Chromosome I"/>
</dbReference>
<accession>A0ABN5CHW1</accession>
<reference evidence="1 3" key="1">
    <citation type="submission" date="2015-06" db="EMBL/GenBank/DDBJ databases">
        <authorList>
            <person name="Xie B.-B."/>
            <person name="Rong J.-C."/>
            <person name="Qin Q.-L."/>
            <person name="Zhang Y.-Z."/>
        </authorList>
    </citation>
    <scope>NUCLEOTIDE SEQUENCE [LARGE SCALE GENOMIC DNA]</scope>
    <source>
        <strain evidence="1 3">JCM 20779</strain>
    </source>
</reference>
<proteinExistence type="predicted"/>
<dbReference type="RefSeq" id="WP_010377846.1">
    <property type="nucleotide sequence ID" value="NZ_CP011924.1"/>
</dbReference>
<dbReference type="Proteomes" id="UP000016521">
    <property type="component" value="Chromosome II"/>
</dbReference>
<evidence type="ECO:0000313" key="3">
    <source>
        <dbReference type="Proteomes" id="UP000016521"/>
    </source>
</evidence>
<dbReference type="EMBL" id="CP011924">
    <property type="protein sequence ID" value="ATD09182.1"/>
    <property type="molecule type" value="Genomic_DNA"/>
</dbReference>
<dbReference type="EMBL" id="CP011925">
    <property type="protein sequence ID" value="ATD09815.1"/>
    <property type="molecule type" value="Genomic_DNA"/>
</dbReference>
<organism evidence="1 3">
    <name type="scientific">Pseudoalteromonas piscicida</name>
    <dbReference type="NCBI Taxonomy" id="43662"/>
    <lineage>
        <taxon>Bacteria</taxon>
        <taxon>Pseudomonadati</taxon>
        <taxon>Pseudomonadota</taxon>
        <taxon>Gammaproteobacteria</taxon>
        <taxon>Alteromonadales</taxon>
        <taxon>Pseudoalteromonadaceae</taxon>
        <taxon>Pseudoalteromonas</taxon>
    </lineage>
</organism>